<dbReference type="CDD" id="cd00586">
    <property type="entry name" value="4HBT"/>
    <property type="match status" value="1"/>
</dbReference>
<feature type="active site" evidence="2">
    <location>
        <position position="15"/>
    </location>
</feature>
<keyword evidence="4" id="KW-1185">Reference proteome</keyword>
<keyword evidence="1 2" id="KW-0378">Hydrolase</keyword>
<dbReference type="InterPro" id="IPR029069">
    <property type="entry name" value="HotDog_dom_sf"/>
</dbReference>
<dbReference type="RefSeq" id="WP_190450958.1">
    <property type="nucleotide sequence ID" value="NZ_JAMPLM010000002.1"/>
</dbReference>
<evidence type="ECO:0000313" key="3">
    <source>
        <dbReference type="EMBL" id="MEP1057788.1"/>
    </source>
</evidence>
<proteinExistence type="inferred from homology"/>
<dbReference type="EMBL" id="JAMPLM010000002">
    <property type="protein sequence ID" value="MEP1057788.1"/>
    <property type="molecule type" value="Genomic_DNA"/>
</dbReference>
<evidence type="ECO:0000313" key="4">
    <source>
        <dbReference type="Proteomes" id="UP001476950"/>
    </source>
</evidence>
<accession>A0ABV0KEX9</accession>
<sequence>MPFIYQRTVRFSDTDAAGVVYFANVLTLCHEAYEASLAATGIDLRAFFSGVDVALPIAHANVDFFRPMFCGDRLVVHLIPKQLQESEFEIAYAVFLEGKLERSVSNAQTRHICIDPGTRKRRSLPLEINQWLEQWATPS</sequence>
<evidence type="ECO:0000256" key="2">
    <source>
        <dbReference type="HAMAP-Rule" id="MF_02101"/>
    </source>
</evidence>
<comment type="caution">
    <text evidence="3">The sequence shown here is derived from an EMBL/GenBank/DDBJ whole genome shotgun (WGS) entry which is preliminary data.</text>
</comment>
<organism evidence="3 4">
    <name type="scientific">Stenomitos frigidus AS-A4</name>
    <dbReference type="NCBI Taxonomy" id="2933935"/>
    <lineage>
        <taxon>Bacteria</taxon>
        <taxon>Bacillati</taxon>
        <taxon>Cyanobacteriota</taxon>
        <taxon>Cyanophyceae</taxon>
        <taxon>Leptolyngbyales</taxon>
        <taxon>Leptolyngbyaceae</taxon>
        <taxon>Stenomitos</taxon>
    </lineage>
</organism>
<dbReference type="InterPro" id="IPR022829">
    <property type="entry name" value="DHNA_CoA_hydrolase"/>
</dbReference>
<comment type="function">
    <text evidence="2">Catalyzes the hydrolysis of 1,4-dihydroxy-2-naphthoyl-CoA (DHNA-CoA) to 1,4-dihydroxy-2-naphthoate (DHNA), a reaction involved in phylloquinone (vitamin K1) biosynthesis.</text>
</comment>
<reference evidence="3 4" key="1">
    <citation type="submission" date="2022-04" db="EMBL/GenBank/DDBJ databases">
        <title>Positive selection, recombination, and allopatry shape intraspecific diversity of widespread and dominant cyanobacteria.</title>
        <authorList>
            <person name="Wei J."/>
            <person name="Shu W."/>
            <person name="Hu C."/>
        </authorList>
    </citation>
    <scope>NUCLEOTIDE SEQUENCE [LARGE SCALE GENOMIC DNA]</scope>
    <source>
        <strain evidence="3 4">AS-A4</strain>
    </source>
</reference>
<comment type="pathway">
    <text evidence="2">Cofactor biosynthesis; phylloquinone biosynthesis.</text>
</comment>
<dbReference type="Proteomes" id="UP001476950">
    <property type="component" value="Unassembled WGS sequence"/>
</dbReference>
<dbReference type="SUPFAM" id="SSF54637">
    <property type="entry name" value="Thioesterase/thiol ester dehydrase-isomerase"/>
    <property type="match status" value="1"/>
</dbReference>
<comment type="similarity">
    <text evidence="2">Belongs to the 4-hydroxybenzoyl-CoA thioesterase family. DHNA-CoA hydrolase subfamily.</text>
</comment>
<evidence type="ECO:0000256" key="1">
    <source>
        <dbReference type="ARBA" id="ARBA00022801"/>
    </source>
</evidence>
<dbReference type="PANTHER" id="PTHR31793:SF37">
    <property type="entry name" value="ACYL-COA THIOESTER HYDROLASE YBGC"/>
    <property type="match status" value="1"/>
</dbReference>
<gene>
    <name evidence="3" type="ORF">NDI38_05005</name>
</gene>
<dbReference type="HAMAP" id="MF_02101">
    <property type="entry name" value="DHNA_CoA_hydrolase"/>
    <property type="match status" value="1"/>
</dbReference>
<dbReference type="Gene3D" id="3.10.129.10">
    <property type="entry name" value="Hotdog Thioesterase"/>
    <property type="match status" value="1"/>
</dbReference>
<name>A0ABV0KEX9_9CYAN</name>
<dbReference type="EC" id="3.1.2.28" evidence="2"/>
<dbReference type="InterPro" id="IPR050563">
    <property type="entry name" value="4-hydroxybenzoyl-CoA_TE"/>
</dbReference>
<protein>
    <recommendedName>
        <fullName evidence="2">1,4-dihydroxy-2-naphthoyl-CoA hydrolase</fullName>
        <shortName evidence="2">DHNA-CoA hydrolase</shortName>
        <ecNumber evidence="2">3.1.2.28</ecNumber>
    </recommendedName>
    <alternativeName>
        <fullName evidence="2">DHNA-CoA thioesterase</fullName>
    </alternativeName>
</protein>
<comment type="catalytic activity">
    <reaction evidence="2">
        <text>1,4-dihydroxy-2-naphthoyl-CoA + H2O = 1,4-dihydroxy-2-naphthoate + CoA + H(+)</text>
        <dbReference type="Rhea" id="RHEA:26309"/>
        <dbReference type="ChEBI" id="CHEBI:11173"/>
        <dbReference type="ChEBI" id="CHEBI:15377"/>
        <dbReference type="ChEBI" id="CHEBI:15378"/>
        <dbReference type="ChEBI" id="CHEBI:57287"/>
        <dbReference type="ChEBI" id="CHEBI:58897"/>
        <dbReference type="EC" id="3.1.2.28"/>
    </reaction>
</comment>
<dbReference type="PANTHER" id="PTHR31793">
    <property type="entry name" value="4-HYDROXYBENZOYL-COA THIOESTERASE FAMILY MEMBER"/>
    <property type="match status" value="1"/>
</dbReference>
<dbReference type="Pfam" id="PF13279">
    <property type="entry name" value="4HBT_2"/>
    <property type="match status" value="1"/>
</dbReference>
<comment type="pathway">
    <text evidence="2">Quinol/quinone metabolism; 1,4-dihydroxy-2-naphthoate biosynthesis; 1,4-dihydroxy-2-naphthoate from chorismate: step 7/7.</text>
</comment>